<protein>
    <recommendedName>
        <fullName evidence="7">Aminotransferase</fullName>
        <ecNumber evidence="7">2.6.1.-</ecNumber>
    </recommendedName>
</protein>
<keyword evidence="10" id="KW-1185">Reference proteome</keyword>
<reference evidence="9 10" key="1">
    <citation type="submission" date="2020-08" db="EMBL/GenBank/DDBJ databases">
        <title>Genomic Encyclopedia of Type Strains, Phase IV (KMG-IV): sequencing the most valuable type-strain genomes for metagenomic binning, comparative biology and taxonomic classification.</title>
        <authorList>
            <person name="Goeker M."/>
        </authorList>
    </citation>
    <scope>NUCLEOTIDE SEQUENCE [LARGE SCALE GENOMIC DNA]</scope>
    <source>
        <strain evidence="9 10">DSM 103377</strain>
    </source>
</reference>
<dbReference type="GO" id="GO:0030170">
    <property type="term" value="F:pyridoxal phosphate binding"/>
    <property type="evidence" value="ECO:0007669"/>
    <property type="project" value="InterPro"/>
</dbReference>
<dbReference type="SUPFAM" id="SSF53383">
    <property type="entry name" value="PLP-dependent transferases"/>
    <property type="match status" value="1"/>
</dbReference>
<evidence type="ECO:0000256" key="4">
    <source>
        <dbReference type="ARBA" id="ARBA00022576"/>
    </source>
</evidence>
<evidence type="ECO:0000259" key="8">
    <source>
        <dbReference type="Pfam" id="PF00155"/>
    </source>
</evidence>
<dbReference type="Gene3D" id="3.90.1150.10">
    <property type="entry name" value="Aspartate Aminotransferase, domain 1"/>
    <property type="match status" value="1"/>
</dbReference>
<dbReference type="GO" id="GO:0004838">
    <property type="term" value="F:L-tyrosine-2-oxoglutarate transaminase activity"/>
    <property type="evidence" value="ECO:0007669"/>
    <property type="project" value="TreeGrafter"/>
</dbReference>
<dbReference type="RefSeq" id="WP_184009550.1">
    <property type="nucleotide sequence ID" value="NZ_JACIJS010000003.1"/>
</dbReference>
<dbReference type="Proteomes" id="UP000553766">
    <property type="component" value="Unassembled WGS sequence"/>
</dbReference>
<dbReference type="Gene3D" id="3.40.640.10">
    <property type="entry name" value="Type I PLP-dependent aspartate aminotransferase-like (Major domain)"/>
    <property type="match status" value="1"/>
</dbReference>
<dbReference type="GO" id="GO:0033585">
    <property type="term" value="P:L-phenylalanine biosynthetic process from chorismate via phenylpyruvate"/>
    <property type="evidence" value="ECO:0007669"/>
    <property type="project" value="TreeGrafter"/>
</dbReference>
<dbReference type="InterPro" id="IPR015421">
    <property type="entry name" value="PyrdxlP-dep_Trfase_major"/>
</dbReference>
<keyword evidence="4 7" id="KW-0032">Aminotransferase</keyword>
<dbReference type="InterPro" id="IPR004838">
    <property type="entry name" value="NHTrfase_class1_PyrdxlP-BS"/>
</dbReference>
<evidence type="ECO:0000256" key="7">
    <source>
        <dbReference type="RuleBase" id="RU000481"/>
    </source>
</evidence>
<organism evidence="9 10">
    <name type="scientific">Rubricella aquisinus</name>
    <dbReference type="NCBI Taxonomy" id="2028108"/>
    <lineage>
        <taxon>Bacteria</taxon>
        <taxon>Pseudomonadati</taxon>
        <taxon>Pseudomonadota</taxon>
        <taxon>Alphaproteobacteria</taxon>
        <taxon>Rhodobacterales</taxon>
        <taxon>Paracoccaceae</taxon>
        <taxon>Rubricella</taxon>
    </lineage>
</organism>
<keyword evidence="5 7" id="KW-0808">Transferase</keyword>
<evidence type="ECO:0000256" key="1">
    <source>
        <dbReference type="ARBA" id="ARBA00001933"/>
    </source>
</evidence>
<feature type="domain" description="Aminotransferase class I/classII large" evidence="8">
    <location>
        <begin position="27"/>
        <end position="388"/>
    </location>
</feature>
<dbReference type="CDD" id="cd00609">
    <property type="entry name" value="AAT_like"/>
    <property type="match status" value="1"/>
</dbReference>
<gene>
    <name evidence="9" type="ORF">FHS89_001210</name>
</gene>
<evidence type="ECO:0000256" key="6">
    <source>
        <dbReference type="ARBA" id="ARBA00022898"/>
    </source>
</evidence>
<comment type="caution">
    <text evidence="9">The sequence shown here is derived from an EMBL/GenBank/DDBJ whole genome shotgun (WGS) entry which is preliminary data.</text>
</comment>
<evidence type="ECO:0000256" key="3">
    <source>
        <dbReference type="ARBA" id="ARBA00011738"/>
    </source>
</evidence>
<dbReference type="GO" id="GO:0042802">
    <property type="term" value="F:identical protein binding"/>
    <property type="evidence" value="ECO:0007669"/>
    <property type="project" value="TreeGrafter"/>
</dbReference>
<dbReference type="GO" id="GO:0005829">
    <property type="term" value="C:cytosol"/>
    <property type="evidence" value="ECO:0007669"/>
    <property type="project" value="TreeGrafter"/>
</dbReference>
<dbReference type="NCBIfam" id="NF006719">
    <property type="entry name" value="PRK09257.1"/>
    <property type="match status" value="1"/>
</dbReference>
<comment type="subunit">
    <text evidence="3">Homodimer.</text>
</comment>
<dbReference type="PANTHER" id="PTHR11879:SF22">
    <property type="entry name" value="ASPARTATE AMINOTRANSFERASE, MITOCHONDRIAL"/>
    <property type="match status" value="1"/>
</dbReference>
<dbReference type="PROSITE" id="PS00105">
    <property type="entry name" value="AA_TRANSFER_CLASS_1"/>
    <property type="match status" value="1"/>
</dbReference>
<dbReference type="EMBL" id="JACIJS010000003">
    <property type="protein sequence ID" value="MBB5515200.1"/>
    <property type="molecule type" value="Genomic_DNA"/>
</dbReference>
<evidence type="ECO:0000313" key="9">
    <source>
        <dbReference type="EMBL" id="MBB5515200.1"/>
    </source>
</evidence>
<dbReference type="InterPro" id="IPR015424">
    <property type="entry name" value="PyrdxlP-dep_Trfase"/>
</dbReference>
<dbReference type="PRINTS" id="PR00799">
    <property type="entry name" value="TRANSAMINASE"/>
</dbReference>
<dbReference type="InterPro" id="IPR004839">
    <property type="entry name" value="Aminotransferase_I/II_large"/>
</dbReference>
<dbReference type="AlphaFoldDB" id="A0A840WVI0"/>
<evidence type="ECO:0000313" key="10">
    <source>
        <dbReference type="Proteomes" id="UP000553766"/>
    </source>
</evidence>
<name>A0A840WVI0_9RHOB</name>
<proteinExistence type="inferred from homology"/>
<comment type="cofactor">
    <cofactor evidence="1 7">
        <name>pyridoxal 5'-phosphate</name>
        <dbReference type="ChEBI" id="CHEBI:597326"/>
    </cofactor>
</comment>
<accession>A0A840WVI0</accession>
<sequence length="395" mass="42635">MFEALKPQPADKIIALIAAYAADPREGKIDLGVGVYRDDSGTTPIMRAVRAAETANLQAETTKTYNRLIGDAAYLAAVKPLAVGDTVDLARVTASQAPGGTGALHCLFELCKLARPGARYWISDPSWPNHEAILRHMGLPIAKYPYYDEATGAVDFDAMMAALDDVQEGDIVILHGCCHNPTGANLDLTQWAALTTHAALRGWVPLIDLAYLGLGDGLEEDAAGYRSMVSRLPESMIGLSFSKNFGLYRDRAGAAIVVAETPEDAGMAEGALAAINRLNYSFAPHHSAAIVATVLGDADLTADWQAELKDMRERVTGLRVALAEALKRETNSDRFNFIAEHRGMFSRLGLTPAEVETLRAEHGIYMVGDSRMNIAGFHPDDIDRFAKAVAKTIRP</sequence>
<dbReference type="PANTHER" id="PTHR11879">
    <property type="entry name" value="ASPARTATE AMINOTRANSFERASE"/>
    <property type="match status" value="1"/>
</dbReference>
<dbReference type="Pfam" id="PF00155">
    <property type="entry name" value="Aminotran_1_2"/>
    <property type="match status" value="1"/>
</dbReference>
<evidence type="ECO:0000256" key="2">
    <source>
        <dbReference type="ARBA" id="ARBA00007441"/>
    </source>
</evidence>
<keyword evidence="6" id="KW-0663">Pyridoxal phosphate</keyword>
<dbReference type="InterPro" id="IPR015422">
    <property type="entry name" value="PyrdxlP-dep_Trfase_small"/>
</dbReference>
<evidence type="ECO:0000256" key="5">
    <source>
        <dbReference type="ARBA" id="ARBA00022679"/>
    </source>
</evidence>
<comment type="similarity">
    <text evidence="2 7">Belongs to the class-I pyridoxal-phosphate-dependent aminotransferase family.</text>
</comment>
<dbReference type="GO" id="GO:0004069">
    <property type="term" value="F:L-aspartate:2-oxoglutarate aminotransferase activity"/>
    <property type="evidence" value="ECO:0007669"/>
    <property type="project" value="TreeGrafter"/>
</dbReference>
<dbReference type="InterPro" id="IPR000796">
    <property type="entry name" value="Asp_trans"/>
</dbReference>
<dbReference type="EC" id="2.6.1.-" evidence="7"/>